<feature type="non-terminal residue" evidence="1">
    <location>
        <position position="47"/>
    </location>
</feature>
<sequence length="47" mass="5675">KFGNERSRSPKLGHINIFLFWKQLYEFLKLQIGYLKLTDRSNFPLNC</sequence>
<evidence type="ECO:0000313" key="1">
    <source>
        <dbReference type="EMBL" id="CDW38050.1"/>
    </source>
</evidence>
<dbReference type="AlphaFoldDB" id="A0A0K2UJ27"/>
<accession>A0A0K2UJ27</accession>
<proteinExistence type="predicted"/>
<feature type="non-terminal residue" evidence="1">
    <location>
        <position position="1"/>
    </location>
</feature>
<name>A0A0K2UJ27_LEPSM</name>
<reference evidence="1" key="1">
    <citation type="submission" date="2014-05" db="EMBL/GenBank/DDBJ databases">
        <authorList>
            <person name="Chronopoulou M."/>
        </authorList>
    </citation>
    <scope>NUCLEOTIDE SEQUENCE</scope>
    <source>
        <tissue evidence="1">Whole organism</tissue>
    </source>
</reference>
<dbReference type="EMBL" id="HACA01020689">
    <property type="protein sequence ID" value="CDW38050.1"/>
    <property type="molecule type" value="Transcribed_RNA"/>
</dbReference>
<organism evidence="1">
    <name type="scientific">Lepeophtheirus salmonis</name>
    <name type="common">Salmon louse</name>
    <name type="synonym">Caligus salmonis</name>
    <dbReference type="NCBI Taxonomy" id="72036"/>
    <lineage>
        <taxon>Eukaryota</taxon>
        <taxon>Metazoa</taxon>
        <taxon>Ecdysozoa</taxon>
        <taxon>Arthropoda</taxon>
        <taxon>Crustacea</taxon>
        <taxon>Multicrustacea</taxon>
        <taxon>Hexanauplia</taxon>
        <taxon>Copepoda</taxon>
        <taxon>Siphonostomatoida</taxon>
        <taxon>Caligidae</taxon>
        <taxon>Lepeophtheirus</taxon>
    </lineage>
</organism>
<protein>
    <submittedName>
        <fullName evidence="1">Uncharacterized protein</fullName>
    </submittedName>
</protein>